<dbReference type="InterPro" id="IPR014756">
    <property type="entry name" value="Ig_E-set"/>
</dbReference>
<dbReference type="InterPro" id="IPR013780">
    <property type="entry name" value="Glyco_hydro_b"/>
</dbReference>
<name>A0ABY6DKI7_9NEIS</name>
<dbReference type="InterPro" id="IPR017853">
    <property type="entry name" value="GH"/>
</dbReference>
<dbReference type="Proteomes" id="UP001061302">
    <property type="component" value="Chromosome"/>
</dbReference>
<dbReference type="SUPFAM" id="SSF81296">
    <property type="entry name" value="E set domains"/>
    <property type="match status" value="1"/>
</dbReference>
<evidence type="ECO:0000313" key="6">
    <source>
        <dbReference type="Proteomes" id="UP001061302"/>
    </source>
</evidence>
<dbReference type="Pfam" id="PF18390">
    <property type="entry name" value="GlgX_C"/>
    <property type="match status" value="1"/>
</dbReference>
<dbReference type="GO" id="GO:0120549">
    <property type="term" value="F:limit dextrin alpha-1,6-maltotetraose-hydrolase activity"/>
    <property type="evidence" value="ECO:0007669"/>
    <property type="project" value="UniProtKB-EC"/>
</dbReference>
<dbReference type="CDD" id="cd11326">
    <property type="entry name" value="AmyAc_Glg_debranch"/>
    <property type="match status" value="1"/>
</dbReference>
<dbReference type="Gene3D" id="2.60.40.1180">
    <property type="entry name" value="Golgi alpha-mannosidase II"/>
    <property type="match status" value="1"/>
</dbReference>
<organism evidence="5 6">
    <name type="scientific">Chitiniphilus purpureus</name>
    <dbReference type="NCBI Taxonomy" id="2981137"/>
    <lineage>
        <taxon>Bacteria</taxon>
        <taxon>Pseudomonadati</taxon>
        <taxon>Pseudomonadota</taxon>
        <taxon>Betaproteobacteria</taxon>
        <taxon>Neisseriales</taxon>
        <taxon>Chitinibacteraceae</taxon>
        <taxon>Chitiniphilus</taxon>
    </lineage>
</organism>
<protein>
    <submittedName>
        <fullName evidence="5">Glycogen debranching protein GlgX</fullName>
        <ecNumber evidence="5">3.2.1.196</ecNumber>
    </submittedName>
</protein>
<evidence type="ECO:0000259" key="4">
    <source>
        <dbReference type="SMART" id="SM00642"/>
    </source>
</evidence>
<accession>A0ABY6DKI7</accession>
<dbReference type="EMBL" id="CP106753">
    <property type="protein sequence ID" value="UXY14865.1"/>
    <property type="molecule type" value="Genomic_DNA"/>
</dbReference>
<dbReference type="EC" id="3.2.1.196" evidence="5"/>
<dbReference type="SMART" id="SM00642">
    <property type="entry name" value="Aamy"/>
    <property type="match status" value="1"/>
</dbReference>
<evidence type="ECO:0000256" key="3">
    <source>
        <dbReference type="ARBA" id="ARBA00023295"/>
    </source>
</evidence>
<dbReference type="SUPFAM" id="SSF51011">
    <property type="entry name" value="Glycosyl hydrolase domain"/>
    <property type="match status" value="1"/>
</dbReference>
<dbReference type="CDD" id="cd02856">
    <property type="entry name" value="E_set_GDE_Isoamylase_N"/>
    <property type="match status" value="1"/>
</dbReference>
<dbReference type="InterPro" id="IPR011837">
    <property type="entry name" value="Glycogen_debranch_GlgX"/>
</dbReference>
<dbReference type="InterPro" id="IPR013783">
    <property type="entry name" value="Ig-like_fold"/>
</dbReference>
<feature type="domain" description="Glycosyl hydrolase family 13 catalytic" evidence="4">
    <location>
        <begin position="157"/>
        <end position="565"/>
    </location>
</feature>
<dbReference type="InterPro" id="IPR006047">
    <property type="entry name" value="GH13_cat_dom"/>
</dbReference>
<dbReference type="InterPro" id="IPR004193">
    <property type="entry name" value="Glyco_hydro_13_N"/>
</dbReference>
<dbReference type="RefSeq" id="WP_263124189.1">
    <property type="nucleotide sequence ID" value="NZ_CP106753.1"/>
</dbReference>
<evidence type="ECO:0000256" key="1">
    <source>
        <dbReference type="ARBA" id="ARBA00008061"/>
    </source>
</evidence>
<proteinExistence type="inferred from homology"/>
<keyword evidence="2 5" id="KW-0378">Hydrolase</keyword>
<keyword evidence="6" id="KW-1185">Reference proteome</keyword>
<comment type="similarity">
    <text evidence="1">Belongs to the glycosyl hydrolase 13 family.</text>
</comment>
<sequence>MRALLAGAAYPLGATVLPQGVNFALYAGHAERVELCLYDGHGHEELARLPLPRNTHGVWHGLLPDAGAGLVYGYRVHGPWAPREGHRHNPKKLLLDPYARALVGQYRDHPDFNSHDLFDPQLPDPLDNGALAVKAQVIDERYDWAGETRPETPWARTILYEAHVRGLTMRHPALPPELRGSYAALAHPAVIRHLQCLGITAIELLPVQAHADEPRLQRLGLSNYWGYNPLAPFAPEPRYWSGQGGTPLSEFRDAVKALHAAGIEVILDVVYNHYAELDVLGPTLSLRGIDNGSYYLLDPHGGYENWTGCGNVLNLAHPRVIQWVMDSLRYWAIECHVDGFRFDLAPVLGRTPRYSACAPLLSAIAQDPQLARLKLIAEPWDLGPAGYQLGQFPPGWAEWNDQYRDTLRRFWLHDGVSRGQFARRFAASSDLFQHHGRKPWASVNFITAHDGFTLRDLTSYNRKHNLANGEHNRDGHNQNQSWNCGVEGPSDDPGVNLVRLRARKALLASLLLSQGTPMLLAGDELGHSQGGNNNAYCQDNDITWLDWGNGAGELTEFIGELVRLRQSCPALTSGQWWQGEGDAAGFPDVTWRNPSGEALRAHDWEDGAGRALMVQLSGFFLVLINASANQVPFRLPPGCWRVHLASTEDKDSALYLGECRVAARSLTVLIEEAHEPGLFANPFTSEEQA</sequence>
<dbReference type="NCBIfam" id="TIGR02100">
    <property type="entry name" value="glgX_debranch"/>
    <property type="match status" value="1"/>
</dbReference>
<dbReference type="PANTHER" id="PTHR43002">
    <property type="entry name" value="GLYCOGEN DEBRANCHING ENZYME"/>
    <property type="match status" value="1"/>
</dbReference>
<evidence type="ECO:0000313" key="5">
    <source>
        <dbReference type="EMBL" id="UXY14865.1"/>
    </source>
</evidence>
<keyword evidence="3 5" id="KW-0326">Glycosidase</keyword>
<dbReference type="Pfam" id="PF02922">
    <property type="entry name" value="CBM_48"/>
    <property type="match status" value="1"/>
</dbReference>
<dbReference type="InterPro" id="IPR044505">
    <property type="entry name" value="GlgX_Isoamylase_N_E_set"/>
</dbReference>
<dbReference type="InterPro" id="IPR040784">
    <property type="entry name" value="GlgX_C"/>
</dbReference>
<dbReference type="NCBIfam" id="NF002983">
    <property type="entry name" value="PRK03705.1"/>
    <property type="match status" value="1"/>
</dbReference>
<dbReference type="Gene3D" id="2.60.40.10">
    <property type="entry name" value="Immunoglobulins"/>
    <property type="match status" value="1"/>
</dbReference>
<evidence type="ECO:0000256" key="2">
    <source>
        <dbReference type="ARBA" id="ARBA00022801"/>
    </source>
</evidence>
<gene>
    <name evidence="5" type="primary">glgX</name>
    <name evidence="5" type="ORF">N8I74_16325</name>
</gene>
<dbReference type="SUPFAM" id="SSF51445">
    <property type="entry name" value="(Trans)glycosidases"/>
    <property type="match status" value="1"/>
</dbReference>
<dbReference type="Gene3D" id="3.20.20.80">
    <property type="entry name" value="Glycosidases"/>
    <property type="match status" value="1"/>
</dbReference>
<reference evidence="5" key="1">
    <citation type="submission" date="2022-10" db="EMBL/GenBank/DDBJ databases">
        <title>Chitiniphilus purpureus sp. nov., a novel chitin-degrading bacterium isolated from crawfish pond sediment.</title>
        <authorList>
            <person name="Li K."/>
        </authorList>
    </citation>
    <scope>NUCLEOTIDE SEQUENCE</scope>
    <source>
        <strain evidence="5">CD1</strain>
    </source>
</reference>